<evidence type="ECO:0000313" key="2">
    <source>
        <dbReference type="EMBL" id="MFC3140687.1"/>
    </source>
</evidence>
<dbReference type="Proteomes" id="UP001595621">
    <property type="component" value="Unassembled WGS sequence"/>
</dbReference>
<keyword evidence="1" id="KW-1133">Transmembrane helix</keyword>
<comment type="caution">
    <text evidence="2">The sequence shown here is derived from an EMBL/GenBank/DDBJ whole genome shotgun (WGS) entry which is preliminary data.</text>
</comment>
<accession>A0ABV7GGP9</accession>
<proteinExistence type="predicted"/>
<dbReference type="RefSeq" id="WP_248934541.1">
    <property type="nucleotide sequence ID" value="NZ_JAKILF010000001.1"/>
</dbReference>
<evidence type="ECO:0000313" key="3">
    <source>
        <dbReference type="Proteomes" id="UP001595621"/>
    </source>
</evidence>
<sequence length="398" mass="44634">MHEHLIPLITSLMPGDARLYNPDVHGEWEHTLLATEGGTHVQLELAYVIVRFPGKPEIYAPFIAPGVFLLPPDGEYEFDIQKLSEADVIDYVEKRKRRQKWLLTIFLLLVLTTILVPIWRQHQWQQDMEQFNEGLISQQYQEQQTARSSSNLLEELQSKLDSVAASAGGFAILTNSDETLSATLLPNLTSFYGNQHIVGPLLGDPVDETRAFLQQDSDIGYKLLLQWNDSEQQLLLGHYYPPAQPSNGGDALPPSEAPSLIVNVLKPATDEHIQELLDTINSPFMTTKEDLFQVYPLLAQGYYLKHYNVSAEELRAVTEHPGKAPGKSINPAEDIYFISVSDLNLPLSEQQRLSLAYLNSLGVGTPDAEHSASWQTLSLKAAKSALPDWPDNRAWKID</sequence>
<reference evidence="3" key="1">
    <citation type="journal article" date="2019" name="Int. J. Syst. Evol. Microbiol.">
        <title>The Global Catalogue of Microorganisms (GCM) 10K type strain sequencing project: providing services to taxonomists for standard genome sequencing and annotation.</title>
        <authorList>
            <consortium name="The Broad Institute Genomics Platform"/>
            <consortium name="The Broad Institute Genome Sequencing Center for Infectious Disease"/>
            <person name="Wu L."/>
            <person name="Ma J."/>
        </authorList>
    </citation>
    <scope>NUCLEOTIDE SEQUENCE [LARGE SCALE GENOMIC DNA]</scope>
    <source>
        <strain evidence="3">KCTC 52277</strain>
    </source>
</reference>
<gene>
    <name evidence="2" type="ORF">ACFOE0_21265</name>
</gene>
<organism evidence="2 3">
    <name type="scientific">Shewanella submarina</name>
    <dbReference type="NCBI Taxonomy" id="2016376"/>
    <lineage>
        <taxon>Bacteria</taxon>
        <taxon>Pseudomonadati</taxon>
        <taxon>Pseudomonadota</taxon>
        <taxon>Gammaproteobacteria</taxon>
        <taxon>Alteromonadales</taxon>
        <taxon>Shewanellaceae</taxon>
        <taxon>Shewanella</taxon>
    </lineage>
</organism>
<name>A0ABV7GGP9_9GAMM</name>
<keyword evidence="1" id="KW-0472">Membrane</keyword>
<keyword evidence="1" id="KW-0812">Transmembrane</keyword>
<dbReference type="EMBL" id="JBHRTD010000018">
    <property type="protein sequence ID" value="MFC3140687.1"/>
    <property type="molecule type" value="Genomic_DNA"/>
</dbReference>
<protein>
    <recommendedName>
        <fullName evidence="4">Type 4b pilus protein PilO2</fullName>
    </recommendedName>
</protein>
<feature type="transmembrane region" description="Helical" evidence="1">
    <location>
        <begin position="101"/>
        <end position="119"/>
    </location>
</feature>
<evidence type="ECO:0008006" key="4">
    <source>
        <dbReference type="Google" id="ProtNLM"/>
    </source>
</evidence>
<evidence type="ECO:0000256" key="1">
    <source>
        <dbReference type="SAM" id="Phobius"/>
    </source>
</evidence>
<keyword evidence="3" id="KW-1185">Reference proteome</keyword>